<keyword evidence="5 9" id="KW-0812">Transmembrane</keyword>
<evidence type="ECO:0000256" key="3">
    <source>
        <dbReference type="ARBA" id="ARBA00021718"/>
    </source>
</evidence>
<dbReference type="NCBIfam" id="TIGR01402">
    <property type="entry name" value="fliQ"/>
    <property type="match status" value="1"/>
</dbReference>
<organism evidence="10 11">
    <name type="scientific">Nocardioides humilatus</name>
    <dbReference type="NCBI Taxonomy" id="2607660"/>
    <lineage>
        <taxon>Bacteria</taxon>
        <taxon>Bacillati</taxon>
        <taxon>Actinomycetota</taxon>
        <taxon>Actinomycetes</taxon>
        <taxon>Propionibacteriales</taxon>
        <taxon>Nocardioidaceae</taxon>
        <taxon>Nocardioides</taxon>
    </lineage>
</organism>
<dbReference type="PANTHER" id="PTHR34040:SF2">
    <property type="entry name" value="FLAGELLAR BIOSYNTHETIC PROTEIN FLIQ"/>
    <property type="match status" value="1"/>
</dbReference>
<dbReference type="PANTHER" id="PTHR34040">
    <property type="entry name" value="FLAGELLAR BIOSYNTHETIC PROTEIN FLIQ"/>
    <property type="match status" value="1"/>
</dbReference>
<keyword evidence="10" id="KW-0282">Flagellum</keyword>
<name>A0A5B1LBL6_9ACTN</name>
<dbReference type="PRINTS" id="PR00952">
    <property type="entry name" value="TYPE3IMQPROT"/>
</dbReference>
<dbReference type="InterPro" id="IPR002191">
    <property type="entry name" value="Bac_export_3"/>
</dbReference>
<reference evidence="10 11" key="2">
    <citation type="submission" date="2019-09" db="EMBL/GenBank/DDBJ databases">
        <authorList>
            <person name="Jin C."/>
        </authorList>
    </citation>
    <scope>NUCLEOTIDE SEQUENCE [LARGE SCALE GENOMIC DNA]</scope>
    <source>
        <strain evidence="10 11">BN130099</strain>
    </source>
</reference>
<keyword evidence="10" id="KW-0969">Cilium</keyword>
<evidence type="ECO:0000256" key="8">
    <source>
        <dbReference type="ARBA" id="ARBA00023143"/>
    </source>
</evidence>
<dbReference type="PIRSF" id="PIRSF004669">
    <property type="entry name" value="FliQ"/>
    <property type="match status" value="1"/>
</dbReference>
<keyword evidence="8 9" id="KW-0975">Bacterial flagellum</keyword>
<evidence type="ECO:0000256" key="6">
    <source>
        <dbReference type="ARBA" id="ARBA00022989"/>
    </source>
</evidence>
<proteinExistence type="inferred from homology"/>
<evidence type="ECO:0000256" key="9">
    <source>
        <dbReference type="RuleBase" id="RU364090"/>
    </source>
</evidence>
<comment type="subcellular location">
    <subcellularLocation>
        <location evidence="1 9">Cell membrane</location>
        <topology evidence="1">Multi-pass membrane protein</topology>
    </subcellularLocation>
    <subcellularLocation>
        <location evidence="9">Bacterial flagellum basal body</location>
    </subcellularLocation>
</comment>
<comment type="caution">
    <text evidence="10">The sequence shown here is derived from an EMBL/GenBank/DDBJ whole genome shotgun (WGS) entry which is preliminary data.</text>
</comment>
<protein>
    <recommendedName>
        <fullName evidence="3 9">Flagellar biosynthetic protein FliQ</fullName>
    </recommendedName>
</protein>
<dbReference type="GO" id="GO:0009425">
    <property type="term" value="C:bacterial-type flagellum basal body"/>
    <property type="evidence" value="ECO:0007669"/>
    <property type="project" value="UniProtKB-SubCell"/>
</dbReference>
<dbReference type="AlphaFoldDB" id="A0A5B1LBL6"/>
<comment type="similarity">
    <text evidence="2 9">Belongs to the FliQ/MopD/SpaQ family.</text>
</comment>
<keyword evidence="11" id="KW-1185">Reference proteome</keyword>
<evidence type="ECO:0000256" key="5">
    <source>
        <dbReference type="ARBA" id="ARBA00022692"/>
    </source>
</evidence>
<evidence type="ECO:0000313" key="11">
    <source>
        <dbReference type="Proteomes" id="UP000325003"/>
    </source>
</evidence>
<dbReference type="GO" id="GO:0009306">
    <property type="term" value="P:protein secretion"/>
    <property type="evidence" value="ECO:0007669"/>
    <property type="project" value="InterPro"/>
</dbReference>
<dbReference type="Proteomes" id="UP000325003">
    <property type="component" value="Unassembled WGS sequence"/>
</dbReference>
<sequence length="89" mass="9706">MTDTSIIEIASKTMWVALQLSAPILVTALVIGFAISLFQSMTQIQEFTLSFVPKVVGVGAALLFTGNWMLHTLVTFTVELFDMVPDLLA</sequence>
<evidence type="ECO:0000256" key="1">
    <source>
        <dbReference type="ARBA" id="ARBA00004651"/>
    </source>
</evidence>
<dbReference type="InterPro" id="IPR006305">
    <property type="entry name" value="FliQ"/>
</dbReference>
<feature type="transmembrane region" description="Helical" evidence="9">
    <location>
        <begin position="51"/>
        <end position="70"/>
    </location>
</feature>
<keyword evidence="6 9" id="KW-1133">Transmembrane helix</keyword>
<evidence type="ECO:0000256" key="4">
    <source>
        <dbReference type="ARBA" id="ARBA00022475"/>
    </source>
</evidence>
<keyword evidence="10" id="KW-0966">Cell projection</keyword>
<dbReference type="GO" id="GO:0005886">
    <property type="term" value="C:plasma membrane"/>
    <property type="evidence" value="ECO:0007669"/>
    <property type="project" value="UniProtKB-SubCell"/>
</dbReference>
<dbReference type="GO" id="GO:0044780">
    <property type="term" value="P:bacterial-type flagellum assembly"/>
    <property type="evidence" value="ECO:0007669"/>
    <property type="project" value="InterPro"/>
</dbReference>
<dbReference type="EMBL" id="VUJV01000005">
    <property type="protein sequence ID" value="KAA1417836.1"/>
    <property type="molecule type" value="Genomic_DNA"/>
</dbReference>
<keyword evidence="4 9" id="KW-1003">Cell membrane</keyword>
<reference evidence="10 11" key="1">
    <citation type="submission" date="2019-09" db="EMBL/GenBank/DDBJ databases">
        <title>Nocardioides panacisoli sp. nov., isolated from the soil of a ginseng field.</title>
        <authorList>
            <person name="Cho C."/>
        </authorList>
    </citation>
    <scope>NUCLEOTIDE SEQUENCE [LARGE SCALE GENOMIC DNA]</scope>
    <source>
        <strain evidence="10 11">BN130099</strain>
    </source>
</reference>
<feature type="transmembrane region" description="Helical" evidence="9">
    <location>
        <begin position="20"/>
        <end position="39"/>
    </location>
</feature>
<dbReference type="Pfam" id="PF01313">
    <property type="entry name" value="Bac_export_3"/>
    <property type="match status" value="1"/>
</dbReference>
<evidence type="ECO:0000256" key="7">
    <source>
        <dbReference type="ARBA" id="ARBA00023136"/>
    </source>
</evidence>
<evidence type="ECO:0000313" key="10">
    <source>
        <dbReference type="EMBL" id="KAA1417836.1"/>
    </source>
</evidence>
<accession>A0A5B1LBL6</accession>
<evidence type="ECO:0000256" key="2">
    <source>
        <dbReference type="ARBA" id="ARBA00006156"/>
    </source>
</evidence>
<keyword evidence="7 9" id="KW-0472">Membrane</keyword>
<gene>
    <name evidence="9 10" type="primary">fliQ</name>
    <name evidence="10" type="ORF">F0U44_15455</name>
</gene>
<comment type="function">
    <text evidence="9">Role in flagellar biosynthesis.</text>
</comment>